<dbReference type="RefSeq" id="WP_046634892.1">
    <property type="nucleotide sequence ID" value="NZ_CCRK01000005.1"/>
</dbReference>
<reference evidence="1 2" key="1">
    <citation type="submission" date="2014-08" db="EMBL/GenBank/DDBJ databases">
        <authorList>
            <person name="Chen Y.-H."/>
        </authorList>
    </citation>
    <scope>NUCLEOTIDE SEQUENCE [LARGE SCALE GENOMIC DNA]</scope>
</reference>
<accession>A0A0T7GNC7</accession>
<sequence length="72" mass="8195">MAEDKPDMGALLKEVAESPKRDNSVYHKAIAEARQAFEEAEATLGGPVEVRTKTKMKRNGDYVVKWTFRRLE</sequence>
<name>A0A0T7GNC7_NEOGA</name>
<organism evidence="1 2">
    <name type="scientific">Neorhizobium galegae bv. officinalis</name>
    <dbReference type="NCBI Taxonomy" id="323656"/>
    <lineage>
        <taxon>Bacteria</taxon>
        <taxon>Pseudomonadati</taxon>
        <taxon>Pseudomonadota</taxon>
        <taxon>Alphaproteobacteria</taxon>
        <taxon>Hyphomicrobiales</taxon>
        <taxon>Rhizobiaceae</taxon>
        <taxon>Rhizobium/Agrobacterium group</taxon>
        <taxon>Neorhizobium</taxon>
    </lineage>
</organism>
<proteinExistence type="predicted"/>
<evidence type="ECO:0000313" key="1">
    <source>
        <dbReference type="EMBL" id="CDZ48790.1"/>
    </source>
</evidence>
<gene>
    <name evidence="1" type="ORF">NGAL_HAMBI1189_26050</name>
</gene>
<evidence type="ECO:0000313" key="2">
    <source>
        <dbReference type="Proteomes" id="UP000039660"/>
    </source>
</evidence>
<dbReference type="EMBL" id="CCRK01000005">
    <property type="protein sequence ID" value="CDZ48790.1"/>
    <property type="molecule type" value="Genomic_DNA"/>
</dbReference>
<dbReference type="AlphaFoldDB" id="A0A0T7GNC7"/>
<protein>
    <submittedName>
        <fullName evidence="1">Uncharacterized protein</fullName>
    </submittedName>
</protein>
<dbReference type="Proteomes" id="UP000039660">
    <property type="component" value="Unassembled WGS sequence"/>
</dbReference>